<dbReference type="InterPro" id="IPR004846">
    <property type="entry name" value="T2SS/T3SS_dom"/>
</dbReference>
<comment type="subcellular location">
    <subcellularLocation>
        <location evidence="1">Membrane</location>
    </subcellularLocation>
</comment>
<evidence type="ECO:0000256" key="4">
    <source>
        <dbReference type="RuleBase" id="RU004003"/>
    </source>
</evidence>
<evidence type="ECO:0000313" key="7">
    <source>
        <dbReference type="EMBL" id="MBM3226166.1"/>
    </source>
</evidence>
<evidence type="ECO:0000259" key="6">
    <source>
        <dbReference type="Pfam" id="PF00263"/>
    </source>
</evidence>
<dbReference type="Gene3D" id="1.25.40.10">
    <property type="entry name" value="Tetratricopeptide repeat domain"/>
    <property type="match status" value="1"/>
</dbReference>
<gene>
    <name evidence="7" type="ORF">FJZ47_20560</name>
</gene>
<organism evidence="7 8">
    <name type="scientific">Tectimicrobiota bacterium</name>
    <dbReference type="NCBI Taxonomy" id="2528274"/>
    <lineage>
        <taxon>Bacteria</taxon>
        <taxon>Pseudomonadati</taxon>
        <taxon>Nitrospinota/Tectimicrobiota group</taxon>
        <taxon>Candidatus Tectimicrobiota</taxon>
    </lineage>
</organism>
<dbReference type="EMBL" id="VGLS01000812">
    <property type="protein sequence ID" value="MBM3226166.1"/>
    <property type="molecule type" value="Genomic_DNA"/>
</dbReference>
<dbReference type="InterPro" id="IPR011990">
    <property type="entry name" value="TPR-like_helical_dom_sf"/>
</dbReference>
<dbReference type="PANTHER" id="PTHR30332">
    <property type="entry name" value="PROBABLE GENERAL SECRETION PATHWAY PROTEIN D"/>
    <property type="match status" value="1"/>
</dbReference>
<accession>A0A937W6Y9</accession>
<evidence type="ECO:0000256" key="2">
    <source>
        <dbReference type="ARBA" id="ARBA00022729"/>
    </source>
</evidence>
<keyword evidence="2" id="KW-0732">Signal</keyword>
<dbReference type="Proteomes" id="UP000712673">
    <property type="component" value="Unassembled WGS sequence"/>
</dbReference>
<evidence type="ECO:0000256" key="3">
    <source>
        <dbReference type="ARBA" id="ARBA00023136"/>
    </source>
</evidence>
<dbReference type="Pfam" id="PF00263">
    <property type="entry name" value="Secretin"/>
    <property type="match status" value="1"/>
</dbReference>
<dbReference type="AlphaFoldDB" id="A0A937W6Y9"/>
<dbReference type="InterPro" id="IPR050810">
    <property type="entry name" value="Bact_Secretion_Sys_Channel"/>
</dbReference>
<protein>
    <recommendedName>
        <fullName evidence="6">Type II/III secretion system secretin-like domain-containing protein</fullName>
    </recommendedName>
</protein>
<dbReference type="PROSITE" id="PS51257">
    <property type="entry name" value="PROKAR_LIPOPROTEIN"/>
    <property type="match status" value="1"/>
</dbReference>
<sequence length="678" mass="72423">MNALWRKLRCFAAIGLMVTGCGTLGTVPLPWSGNAAASQSTVAPIRSASDAKAALESGLTPSQILIRSGVDLLLKGDLDEAQAVFSTALKFDFNNAHLHFLNALAYHQGYLRGAADNLSLAKTGYHTALLQDPSLEGLAYLQLGRLFLDAKHYGPAKQAFAMAVDANRQSADALYGLAQAAALEGDLRTSYWATSELDRVNWGNPLLYRLKAIHAALAQQPERARALAADYAKASSDRADAHYLLVRIDQLLTFETASRASGSPPSSGSGSGPVLLAQSPSPFGDMPPPAAQPEGAPAPEARLEGTPAPAAPPEVSKWFRCDTEPGLPSQSVVNPGASGATDETITTAPLPAPCPGELPKTAIIEVTMVQTAETKSKNLGINLFEGLSAISTLQMERTYTRSTDVTEEVRTTNLVIANAVENSTDILRYSLNIANAAYTRSEVLARPVLAAIDRVPAVFFSGATITLGIAGTGGGASTVVDKPVGVSLTVTPTFIDDETVLVSMRATRSTLETNLVSPSTSIILQQTRDTITASAKLKFEETFVVSGLATQRHARTESGVPLLQHIPILQYLFKRLQNIDTTQQILTMITLRRPPASEAEAAKAKTKPEVSTHKLSGAVNAFVELQSIPPVIDTVLARLRATNPQYRQLREKDLIQEKAGSKSKLQSILDDFKQSIYY</sequence>
<keyword evidence="3" id="KW-0472">Membrane</keyword>
<dbReference type="PANTHER" id="PTHR30332:SF24">
    <property type="entry name" value="SECRETIN GSPD-RELATED"/>
    <property type="match status" value="1"/>
</dbReference>
<reference evidence="7" key="1">
    <citation type="submission" date="2019-03" db="EMBL/GenBank/DDBJ databases">
        <title>Lake Tanganyika Metagenome-Assembled Genomes (MAGs).</title>
        <authorList>
            <person name="Tran P."/>
        </authorList>
    </citation>
    <scope>NUCLEOTIDE SEQUENCE</scope>
    <source>
        <strain evidence="7">K_DeepCast_65m_m2_066</strain>
    </source>
</reference>
<evidence type="ECO:0000256" key="5">
    <source>
        <dbReference type="SAM" id="MobiDB-lite"/>
    </source>
</evidence>
<dbReference type="GO" id="GO:0016020">
    <property type="term" value="C:membrane"/>
    <property type="evidence" value="ECO:0007669"/>
    <property type="project" value="UniProtKB-SubCell"/>
</dbReference>
<evidence type="ECO:0000256" key="1">
    <source>
        <dbReference type="ARBA" id="ARBA00004370"/>
    </source>
</evidence>
<dbReference type="GO" id="GO:0015627">
    <property type="term" value="C:type II protein secretion system complex"/>
    <property type="evidence" value="ECO:0007669"/>
    <property type="project" value="TreeGrafter"/>
</dbReference>
<dbReference type="SUPFAM" id="SSF48452">
    <property type="entry name" value="TPR-like"/>
    <property type="match status" value="1"/>
</dbReference>
<proteinExistence type="inferred from homology"/>
<evidence type="ECO:0000313" key="8">
    <source>
        <dbReference type="Proteomes" id="UP000712673"/>
    </source>
</evidence>
<comment type="similarity">
    <text evidence="4">Belongs to the bacterial secretin family.</text>
</comment>
<dbReference type="GO" id="GO:0009306">
    <property type="term" value="P:protein secretion"/>
    <property type="evidence" value="ECO:0007669"/>
    <property type="project" value="InterPro"/>
</dbReference>
<feature type="region of interest" description="Disordered" evidence="5">
    <location>
        <begin position="258"/>
        <end position="315"/>
    </location>
</feature>
<name>A0A937W6Y9_UNCTE</name>
<comment type="caution">
    <text evidence="7">The sequence shown here is derived from an EMBL/GenBank/DDBJ whole genome shotgun (WGS) entry which is preliminary data.</text>
</comment>
<feature type="domain" description="Type II/III secretion system secretin-like" evidence="6">
    <location>
        <begin position="438"/>
        <end position="590"/>
    </location>
</feature>